<evidence type="ECO:0000313" key="2">
    <source>
        <dbReference type="Proteomes" id="UP001207408"/>
    </source>
</evidence>
<gene>
    <name evidence="1" type="ORF">OM074_00950</name>
</gene>
<reference evidence="1" key="1">
    <citation type="submission" date="2022-10" db="EMBL/GenBank/DDBJ databases">
        <authorList>
            <person name="Yu W.X."/>
        </authorList>
    </citation>
    <scope>NUCLEOTIDE SEQUENCE</scope>
    <source>
        <strain evidence="1">D04</strain>
    </source>
</reference>
<dbReference type="RefSeq" id="WP_301197390.1">
    <property type="nucleotide sequence ID" value="NZ_JAPDPI010000001.1"/>
</dbReference>
<dbReference type="NCBIfam" id="TIGR03519">
    <property type="entry name" value="T9SS_PorP_fam"/>
    <property type="match status" value="1"/>
</dbReference>
<organism evidence="1 2">
    <name type="scientific">Plebeiibacterium marinum</name>
    <dbReference type="NCBI Taxonomy" id="2992111"/>
    <lineage>
        <taxon>Bacteria</taxon>
        <taxon>Pseudomonadati</taxon>
        <taxon>Bacteroidota</taxon>
        <taxon>Bacteroidia</taxon>
        <taxon>Marinilabiliales</taxon>
        <taxon>Marinilabiliaceae</taxon>
        <taxon>Plebeiibacterium</taxon>
    </lineage>
</organism>
<dbReference type="Pfam" id="PF11751">
    <property type="entry name" value="PorP_SprF"/>
    <property type="match status" value="1"/>
</dbReference>
<dbReference type="AlphaFoldDB" id="A0AAE3MBN5"/>
<keyword evidence="2" id="KW-1185">Reference proteome</keyword>
<protein>
    <submittedName>
        <fullName evidence="1">PorP/SprF family type IX secretion system membrane protein</fullName>
    </submittedName>
</protein>
<evidence type="ECO:0000313" key="1">
    <source>
        <dbReference type="EMBL" id="MCW3804167.1"/>
    </source>
</evidence>
<sequence>MKLKILFSTILFITFTNVICQNIGNPTQYTLNPISINPAFAGGREALNISSFFQEKWSGINGAPSTFSLSVDAPLFDNTIGLGVMYTKDTYGVTDDDKFYLSYSYRIYWGKSVLSLGLGAGINNTQTRYSDLTVIDAGDDIYLQKSKSYLKPNFRFGIFYSFKDLYFGFSVPEAVNYAFDKINDEYIVDFDFKYYEYLYNIGYVIRVTPNFKVYPSGLVSYMSQRNSSKYYYDARFHLGFFDKVWFGGSYRSERSLGSLIQVQLNNQLSIAYSYDFDIGQLSRYSNGTHGIMLRYVFQHKGDAISPLLF</sequence>
<accession>A0AAE3MBN5</accession>
<name>A0AAE3MBN5_9BACT</name>
<proteinExistence type="predicted"/>
<comment type="caution">
    <text evidence="1">The sequence shown here is derived from an EMBL/GenBank/DDBJ whole genome shotgun (WGS) entry which is preliminary data.</text>
</comment>
<dbReference type="EMBL" id="JAPDPI010000001">
    <property type="protein sequence ID" value="MCW3804167.1"/>
    <property type="molecule type" value="Genomic_DNA"/>
</dbReference>
<dbReference type="InterPro" id="IPR019861">
    <property type="entry name" value="PorP/SprF_Bacteroidetes"/>
</dbReference>
<dbReference type="Proteomes" id="UP001207408">
    <property type="component" value="Unassembled WGS sequence"/>
</dbReference>